<accession>S3DQ89</accession>
<dbReference type="EMBL" id="KE145357">
    <property type="protein sequence ID" value="EPE34216.1"/>
    <property type="molecule type" value="Genomic_DNA"/>
</dbReference>
<evidence type="ECO:0000313" key="1">
    <source>
        <dbReference type="EMBL" id="EPE34216.1"/>
    </source>
</evidence>
<dbReference type="Proteomes" id="UP000016922">
    <property type="component" value="Unassembled WGS sequence"/>
</dbReference>
<protein>
    <submittedName>
        <fullName evidence="1">Uncharacterized protein</fullName>
    </submittedName>
</protein>
<proteinExistence type="predicted"/>
<reference evidence="1 2" key="1">
    <citation type="journal article" date="2013" name="BMC Genomics">
        <title>Genomics-driven discovery of the pneumocandin biosynthetic gene cluster in the fungus Glarea lozoyensis.</title>
        <authorList>
            <person name="Chen L."/>
            <person name="Yue Q."/>
            <person name="Zhang X."/>
            <person name="Xiang M."/>
            <person name="Wang C."/>
            <person name="Li S."/>
            <person name="Che Y."/>
            <person name="Ortiz-Lopez F.J."/>
            <person name="Bills G.F."/>
            <person name="Liu X."/>
            <person name="An Z."/>
        </authorList>
    </citation>
    <scope>NUCLEOTIDE SEQUENCE [LARGE SCALE GENOMIC DNA]</scope>
    <source>
        <strain evidence="2">ATCC 20868 / MF5171</strain>
    </source>
</reference>
<dbReference type="AlphaFoldDB" id="S3DQ89"/>
<organism evidence="1 2">
    <name type="scientific">Glarea lozoyensis (strain ATCC 20868 / MF5171)</name>
    <dbReference type="NCBI Taxonomy" id="1116229"/>
    <lineage>
        <taxon>Eukaryota</taxon>
        <taxon>Fungi</taxon>
        <taxon>Dikarya</taxon>
        <taxon>Ascomycota</taxon>
        <taxon>Pezizomycotina</taxon>
        <taxon>Leotiomycetes</taxon>
        <taxon>Helotiales</taxon>
        <taxon>Helotiaceae</taxon>
        <taxon>Glarea</taxon>
    </lineage>
</organism>
<dbReference type="GeneID" id="19466282"/>
<keyword evidence="2" id="KW-1185">Reference proteome</keyword>
<dbReference type="KEGG" id="glz:GLAREA_07229"/>
<name>S3DQ89_GLAL2</name>
<dbReference type="RefSeq" id="XP_008079368.1">
    <property type="nucleotide sequence ID" value="XM_008081177.1"/>
</dbReference>
<gene>
    <name evidence="1" type="ORF">GLAREA_07229</name>
</gene>
<sequence length="241" mass="27310">MSMQRNDNLASSEYQQAKEARKNFQPVSVGTVCVFPQFALESNRKCAVRWQQEYEERVDDFLLVLFEYAGKGIRRLGKVNYPGILADSSPADPLKASCFGRLFISNKCLKSFEAKTSKIDNLNSDNEWRAFTVDNDFQYGQADSKGTHRFLVLHDKEQKPYQHRFVNSRWVKAGTLSLGLLDKAGFGSPEGLDLASEQSRNYFGDYLHNFDGQEVKGSVDMTGVMDGVMSGFDDFIDEFDL</sequence>
<evidence type="ECO:0000313" key="2">
    <source>
        <dbReference type="Proteomes" id="UP000016922"/>
    </source>
</evidence>
<dbReference type="OrthoDB" id="4537670at2759"/>
<dbReference type="HOGENOM" id="CLU_1151887_0_0_1"/>